<reference evidence="3 4" key="1">
    <citation type="journal article" date="2019" name="Int. J. Syst. Evol. Microbiol.">
        <title>The Global Catalogue of Microorganisms (GCM) 10K type strain sequencing project: providing services to taxonomists for standard genome sequencing and annotation.</title>
        <authorList>
            <consortium name="The Broad Institute Genomics Platform"/>
            <consortium name="The Broad Institute Genome Sequencing Center for Infectious Disease"/>
            <person name="Wu L."/>
            <person name="Ma J."/>
        </authorList>
    </citation>
    <scope>NUCLEOTIDE SEQUENCE [LARGE SCALE GENOMIC DNA]</scope>
    <source>
        <strain evidence="3 4">JCM 15749</strain>
    </source>
</reference>
<dbReference type="Proteomes" id="UP001501480">
    <property type="component" value="Unassembled WGS sequence"/>
</dbReference>
<evidence type="ECO:0000256" key="1">
    <source>
        <dbReference type="SAM" id="Phobius"/>
    </source>
</evidence>
<evidence type="ECO:0000313" key="3">
    <source>
        <dbReference type="EMBL" id="GAA2069020.1"/>
    </source>
</evidence>
<dbReference type="Pfam" id="PF20059">
    <property type="entry name" value="DUF6458"/>
    <property type="match status" value="1"/>
</dbReference>
<gene>
    <name evidence="3" type="ORF">GCM10009821_01420</name>
</gene>
<sequence length="58" mass="6009">MSLGASLFLLAFGAILAYAVQDDAVSWIDLGVVGLILMAVGAIGLVLSLLQSFNASRR</sequence>
<dbReference type="InterPro" id="IPR045597">
    <property type="entry name" value="DUF6458"/>
</dbReference>
<accession>A0ABN2VQ41</accession>
<feature type="transmembrane region" description="Helical" evidence="1">
    <location>
        <begin position="27"/>
        <end position="50"/>
    </location>
</feature>
<evidence type="ECO:0000313" key="4">
    <source>
        <dbReference type="Proteomes" id="UP001501480"/>
    </source>
</evidence>
<dbReference type="RefSeq" id="WP_344323107.1">
    <property type="nucleotide sequence ID" value="NZ_BAAAPY010000001.1"/>
</dbReference>
<proteinExistence type="predicted"/>
<feature type="domain" description="DUF6458" evidence="2">
    <location>
        <begin position="1"/>
        <end position="58"/>
    </location>
</feature>
<keyword evidence="1" id="KW-0812">Transmembrane</keyword>
<evidence type="ECO:0000259" key="2">
    <source>
        <dbReference type="Pfam" id="PF20059"/>
    </source>
</evidence>
<organism evidence="3 4">
    <name type="scientific">Aeromicrobium halocynthiae</name>
    <dbReference type="NCBI Taxonomy" id="560557"/>
    <lineage>
        <taxon>Bacteria</taxon>
        <taxon>Bacillati</taxon>
        <taxon>Actinomycetota</taxon>
        <taxon>Actinomycetes</taxon>
        <taxon>Propionibacteriales</taxon>
        <taxon>Nocardioidaceae</taxon>
        <taxon>Aeromicrobium</taxon>
    </lineage>
</organism>
<dbReference type="EMBL" id="BAAAPY010000001">
    <property type="protein sequence ID" value="GAA2069020.1"/>
    <property type="molecule type" value="Genomic_DNA"/>
</dbReference>
<comment type="caution">
    <text evidence="3">The sequence shown here is derived from an EMBL/GenBank/DDBJ whole genome shotgun (WGS) entry which is preliminary data.</text>
</comment>
<keyword evidence="1" id="KW-1133">Transmembrane helix</keyword>
<protein>
    <recommendedName>
        <fullName evidence="2">DUF6458 domain-containing protein</fullName>
    </recommendedName>
</protein>
<keyword evidence="4" id="KW-1185">Reference proteome</keyword>
<keyword evidence="1" id="KW-0472">Membrane</keyword>
<name>A0ABN2VQ41_9ACTN</name>